<dbReference type="Pfam" id="PF12686">
    <property type="entry name" value="DUF3800"/>
    <property type="match status" value="1"/>
</dbReference>
<dbReference type="Proteomes" id="UP000177126">
    <property type="component" value="Unassembled WGS sequence"/>
</dbReference>
<proteinExistence type="predicted"/>
<name>A0A1G2FR51_9BACT</name>
<evidence type="ECO:0008006" key="3">
    <source>
        <dbReference type="Google" id="ProtNLM"/>
    </source>
</evidence>
<evidence type="ECO:0000313" key="2">
    <source>
        <dbReference type="Proteomes" id="UP000177126"/>
    </source>
</evidence>
<reference evidence="1 2" key="1">
    <citation type="journal article" date="2016" name="Nat. Commun.">
        <title>Thousands of microbial genomes shed light on interconnected biogeochemical processes in an aquifer system.</title>
        <authorList>
            <person name="Anantharaman K."/>
            <person name="Brown C.T."/>
            <person name="Hug L.A."/>
            <person name="Sharon I."/>
            <person name="Castelle C.J."/>
            <person name="Probst A.J."/>
            <person name="Thomas B.C."/>
            <person name="Singh A."/>
            <person name="Wilkins M.J."/>
            <person name="Karaoz U."/>
            <person name="Brodie E.L."/>
            <person name="Williams K.H."/>
            <person name="Hubbard S.S."/>
            <person name="Banfield J.F."/>
        </authorList>
    </citation>
    <scope>NUCLEOTIDE SEQUENCE [LARGE SCALE GENOMIC DNA]</scope>
</reference>
<gene>
    <name evidence="1" type="ORF">A3B04_00350</name>
</gene>
<dbReference type="AlphaFoldDB" id="A0A1G2FR51"/>
<organism evidence="1 2">
    <name type="scientific">Candidatus Portnoybacteria bacterium RIFCSPLOWO2_02_FULL_39_11</name>
    <dbReference type="NCBI Taxonomy" id="1802001"/>
    <lineage>
        <taxon>Bacteria</taxon>
        <taxon>Candidatus Portnoyibacteriota</taxon>
    </lineage>
</organism>
<dbReference type="InterPro" id="IPR024524">
    <property type="entry name" value="DUF3800"/>
</dbReference>
<protein>
    <recommendedName>
        <fullName evidence="3">DUF3800 domain-containing protein</fullName>
    </recommendedName>
</protein>
<comment type="caution">
    <text evidence="1">The sequence shown here is derived from an EMBL/GenBank/DDBJ whole genome shotgun (WGS) entry which is preliminary data.</text>
</comment>
<sequence>MITGKKFKDIKTCFCFFDETGLLHSGRDKFFALGLIKCDNPQKLYNKIRKIRHRYNYNEEMKWTSLDRRIRFDVARECFNVFLDEEAKFNCIILNKDVMFIKKTLKADMSMTPKAAKF</sequence>
<accession>A0A1G2FR51</accession>
<dbReference type="EMBL" id="MHNF01000030">
    <property type="protein sequence ID" value="OGZ40555.1"/>
    <property type="molecule type" value="Genomic_DNA"/>
</dbReference>
<evidence type="ECO:0000313" key="1">
    <source>
        <dbReference type="EMBL" id="OGZ40555.1"/>
    </source>
</evidence>